<name>A0A9P6VHU4_9HELO</name>
<keyword evidence="3" id="KW-1185">Reference proteome</keyword>
<dbReference type="Proteomes" id="UP000785200">
    <property type="component" value="Unassembled WGS sequence"/>
</dbReference>
<dbReference type="GO" id="GO:0005506">
    <property type="term" value="F:iron ion binding"/>
    <property type="evidence" value="ECO:0007669"/>
    <property type="project" value="InterPro"/>
</dbReference>
<proteinExistence type="predicted"/>
<dbReference type="GO" id="GO:0016705">
    <property type="term" value="F:oxidoreductase activity, acting on paired donors, with incorporation or reduction of molecular oxygen"/>
    <property type="evidence" value="ECO:0007669"/>
    <property type="project" value="InterPro"/>
</dbReference>
<feature type="signal peptide" evidence="1">
    <location>
        <begin position="1"/>
        <end position="18"/>
    </location>
</feature>
<evidence type="ECO:0008006" key="4">
    <source>
        <dbReference type="Google" id="ProtNLM"/>
    </source>
</evidence>
<dbReference type="GO" id="GO:0004497">
    <property type="term" value="F:monooxygenase activity"/>
    <property type="evidence" value="ECO:0007669"/>
    <property type="project" value="InterPro"/>
</dbReference>
<dbReference type="AlphaFoldDB" id="A0A9P6VHU4"/>
<organism evidence="2 3">
    <name type="scientific">Hyphodiscus hymeniophilus</name>
    <dbReference type="NCBI Taxonomy" id="353542"/>
    <lineage>
        <taxon>Eukaryota</taxon>
        <taxon>Fungi</taxon>
        <taxon>Dikarya</taxon>
        <taxon>Ascomycota</taxon>
        <taxon>Pezizomycotina</taxon>
        <taxon>Leotiomycetes</taxon>
        <taxon>Helotiales</taxon>
        <taxon>Hyphodiscaceae</taxon>
        <taxon>Hyphodiscus</taxon>
    </lineage>
</organism>
<dbReference type="InterPro" id="IPR036396">
    <property type="entry name" value="Cyt_P450_sf"/>
</dbReference>
<evidence type="ECO:0000313" key="2">
    <source>
        <dbReference type="EMBL" id="KAG0648054.1"/>
    </source>
</evidence>
<reference evidence="2" key="1">
    <citation type="submission" date="2019-07" db="EMBL/GenBank/DDBJ databases">
        <title>Hyphodiscus hymeniophilus genome sequencing and assembly.</title>
        <authorList>
            <person name="Kramer G."/>
            <person name="Nodwell J."/>
        </authorList>
    </citation>
    <scope>NUCLEOTIDE SEQUENCE</scope>
    <source>
        <strain evidence="2">ATCC 34498</strain>
    </source>
</reference>
<evidence type="ECO:0000256" key="1">
    <source>
        <dbReference type="SAM" id="SignalP"/>
    </source>
</evidence>
<dbReference type="SUPFAM" id="SSF48264">
    <property type="entry name" value="Cytochrome P450"/>
    <property type="match status" value="1"/>
</dbReference>
<dbReference type="EMBL" id="VNKQ01000011">
    <property type="protein sequence ID" value="KAG0648054.1"/>
    <property type="molecule type" value="Genomic_DNA"/>
</dbReference>
<keyword evidence="1" id="KW-0732">Signal</keyword>
<dbReference type="OrthoDB" id="3366823at2759"/>
<comment type="caution">
    <text evidence="2">The sequence shown here is derived from an EMBL/GenBank/DDBJ whole genome shotgun (WGS) entry which is preliminary data.</text>
</comment>
<feature type="chain" id="PRO_5040192879" description="Cytochrome P450" evidence="1">
    <location>
        <begin position="19"/>
        <end position="137"/>
    </location>
</feature>
<protein>
    <recommendedName>
        <fullName evidence="4">Cytochrome P450</fullName>
    </recommendedName>
</protein>
<gene>
    <name evidence="2" type="ORF">D0Z07_5857</name>
</gene>
<dbReference type="GO" id="GO:0020037">
    <property type="term" value="F:heme binding"/>
    <property type="evidence" value="ECO:0007669"/>
    <property type="project" value="InterPro"/>
</dbReference>
<accession>A0A9P6VHU4</accession>
<evidence type="ECO:0000313" key="3">
    <source>
        <dbReference type="Proteomes" id="UP000785200"/>
    </source>
</evidence>
<sequence length="137" mass="15622">MSLFVVCILVTVVTRIKTGFLKSKLEHIVDTPSKKIPILPYWLPYLDHGPAFGWDFDGLLAKGRNSTKDGIFGLHMLGAQHYMVLMPSLTKQFFLQRPSVLSSDEFIFWIYDKYFGDGGASRRIAADDFHTVHRTLN</sequence>
<dbReference type="Gene3D" id="1.10.630.10">
    <property type="entry name" value="Cytochrome P450"/>
    <property type="match status" value="1"/>
</dbReference>